<accession>A0A381TGE0</accession>
<protein>
    <recommendedName>
        <fullName evidence="2">Carboxymuconolactone decarboxylase-like domain-containing protein</fullName>
    </recommendedName>
</protein>
<evidence type="ECO:0000313" key="1">
    <source>
        <dbReference type="EMBL" id="SVA15202.1"/>
    </source>
</evidence>
<proteinExistence type="predicted"/>
<sequence length="186" mass="20032">MTWIKSLSRGNAAGRLKALYEKNQRPNGTIANIFSAHSLRPHTLEGHTALYRAVLGHTGNVLALWYLEAVGLYVSVLNQCTYCIDHHAYAGGLAYAGKPEAWLAIADALMGDRLEEVFDGKELALLGYVRALTLAPAALTVESIETLRAAGASDGEILEVNQVTGYFAYANRVVLGLGVTLDGETR</sequence>
<dbReference type="AlphaFoldDB" id="A0A381TGE0"/>
<dbReference type="InterPro" id="IPR010195">
    <property type="entry name" value="Uncharacterised_peroxidase-rel"/>
</dbReference>
<dbReference type="Gene3D" id="1.20.1290.10">
    <property type="entry name" value="AhpD-like"/>
    <property type="match status" value="1"/>
</dbReference>
<evidence type="ECO:0008006" key="2">
    <source>
        <dbReference type="Google" id="ProtNLM"/>
    </source>
</evidence>
<dbReference type="EMBL" id="UINC01004556">
    <property type="protein sequence ID" value="SVA15202.1"/>
    <property type="molecule type" value="Genomic_DNA"/>
</dbReference>
<name>A0A381TGE0_9ZZZZ</name>
<dbReference type="InterPro" id="IPR029032">
    <property type="entry name" value="AhpD-like"/>
</dbReference>
<dbReference type="NCBIfam" id="TIGR01926">
    <property type="entry name" value="peroxid_rel"/>
    <property type="match status" value="1"/>
</dbReference>
<dbReference type="SUPFAM" id="SSF69118">
    <property type="entry name" value="AhpD-like"/>
    <property type="match status" value="1"/>
</dbReference>
<reference evidence="1" key="1">
    <citation type="submission" date="2018-05" db="EMBL/GenBank/DDBJ databases">
        <authorList>
            <person name="Lanie J.A."/>
            <person name="Ng W.-L."/>
            <person name="Kazmierczak K.M."/>
            <person name="Andrzejewski T.M."/>
            <person name="Davidsen T.M."/>
            <person name="Wayne K.J."/>
            <person name="Tettelin H."/>
            <person name="Glass J.I."/>
            <person name="Rusch D."/>
            <person name="Podicherti R."/>
            <person name="Tsui H.-C.T."/>
            <person name="Winkler M.E."/>
        </authorList>
    </citation>
    <scope>NUCLEOTIDE SEQUENCE</scope>
</reference>
<gene>
    <name evidence="1" type="ORF">METZ01_LOCUS68056</name>
</gene>
<dbReference type="PANTHER" id="PTHR35446:SF2">
    <property type="entry name" value="CARBOXYMUCONOLACTONE DECARBOXYLASE-LIKE DOMAIN-CONTAINING PROTEIN"/>
    <property type="match status" value="1"/>
</dbReference>
<dbReference type="PANTHER" id="PTHR35446">
    <property type="entry name" value="SI:CH211-175M2.5"/>
    <property type="match status" value="1"/>
</dbReference>
<organism evidence="1">
    <name type="scientific">marine metagenome</name>
    <dbReference type="NCBI Taxonomy" id="408172"/>
    <lineage>
        <taxon>unclassified sequences</taxon>
        <taxon>metagenomes</taxon>
        <taxon>ecological metagenomes</taxon>
    </lineage>
</organism>